<dbReference type="EMBL" id="CP030941">
    <property type="protein sequence ID" value="UUP19012.1"/>
    <property type="molecule type" value="Genomic_DNA"/>
</dbReference>
<evidence type="ECO:0000313" key="2">
    <source>
        <dbReference type="Proteomes" id="UP001342418"/>
    </source>
</evidence>
<sequence>MAQQATKSEDKRADQAHLVDEYRKVGPAAINAALQCCSKAKPQKARSDKPRQ</sequence>
<evidence type="ECO:0008006" key="3">
    <source>
        <dbReference type="Google" id="ProtNLM"/>
    </source>
</evidence>
<protein>
    <recommendedName>
        <fullName evidence="3">Transcriptional regulator</fullName>
    </recommendedName>
</protein>
<reference evidence="1 2" key="1">
    <citation type="submission" date="2018-07" db="EMBL/GenBank/DDBJ databases">
        <title>Genome sequence of Nitratireductor thuwali#1536.</title>
        <authorList>
            <person name="Michoud G."/>
            <person name="Merlino G."/>
            <person name="Sefrji F.O."/>
            <person name="Daffonchio D."/>
        </authorList>
    </citation>
    <scope>NUCLEOTIDE SEQUENCE [LARGE SCALE GENOMIC DNA]</scope>
    <source>
        <strain evidence="2">Nit1536</strain>
    </source>
</reference>
<accession>A0ABY5MMJ1</accession>
<organism evidence="1 2">
    <name type="scientific">Nitratireductor thuwali</name>
    <dbReference type="NCBI Taxonomy" id="2267699"/>
    <lineage>
        <taxon>Bacteria</taxon>
        <taxon>Pseudomonadati</taxon>
        <taxon>Pseudomonadota</taxon>
        <taxon>Alphaproteobacteria</taxon>
        <taxon>Hyphomicrobiales</taxon>
        <taxon>Phyllobacteriaceae</taxon>
        <taxon>Nitratireductor</taxon>
    </lineage>
</organism>
<gene>
    <name evidence="1" type="ORF">NTH_03499</name>
</gene>
<name>A0ABY5MMJ1_9HYPH</name>
<keyword evidence="2" id="KW-1185">Reference proteome</keyword>
<dbReference type="Proteomes" id="UP001342418">
    <property type="component" value="Chromosome"/>
</dbReference>
<evidence type="ECO:0000313" key="1">
    <source>
        <dbReference type="EMBL" id="UUP19012.1"/>
    </source>
</evidence>
<proteinExistence type="predicted"/>
<dbReference type="RefSeq" id="WP_338531198.1">
    <property type="nucleotide sequence ID" value="NZ_CP030941.1"/>
</dbReference>